<dbReference type="InterPro" id="IPR047199">
    <property type="entry name" value="CorA-like"/>
</dbReference>
<sequence>MLNIYLTDRNGKLQEIEEIAKGCWINVLHPTEEEIQFLVQTLNVDLDFIKDPLDDEERSRIEKEDDNALIIVDIPTVRHDEEGNSIYDTIPIGMIVTPDCFVTICLEENPIFERFINQRIKEFYTFKKTRFALQLLYTISTYYLRYLKQINRKTTDLEQELNKSMKNKEIFTLLALEKSLVYFTTSLKANKIVIQKLMRNNTFLKMYEDDQDLLEDVLIENKQAIEMSEIYSNILSGMMNTFSSVISNNLNSVMKLLTSITIILSLPTMVSSFFGMNVTIPLGENPHGFFIVMIICATLASTLAFIFWKKRYF</sequence>
<evidence type="ECO:0000256" key="1">
    <source>
        <dbReference type="ARBA" id="ARBA00004141"/>
    </source>
</evidence>
<keyword evidence="5 6" id="KW-0472">Membrane</keyword>
<dbReference type="RefSeq" id="WP_034638255.1">
    <property type="nucleotide sequence ID" value="NZ_CBCSJC010000007.1"/>
</dbReference>
<comment type="subcellular location">
    <subcellularLocation>
        <location evidence="1">Membrane</location>
        <topology evidence="1">Multi-pass membrane protein</topology>
    </subcellularLocation>
</comment>
<dbReference type="Proteomes" id="UP000027822">
    <property type="component" value="Unassembled WGS sequence"/>
</dbReference>
<dbReference type="InterPro" id="IPR045863">
    <property type="entry name" value="CorA_TM1_TM2"/>
</dbReference>
<evidence type="ECO:0000256" key="5">
    <source>
        <dbReference type="ARBA" id="ARBA00023136"/>
    </source>
</evidence>
<evidence type="ECO:0000256" key="3">
    <source>
        <dbReference type="ARBA" id="ARBA00022692"/>
    </source>
</evidence>
<feature type="transmembrane region" description="Helical" evidence="6">
    <location>
        <begin position="288"/>
        <end position="308"/>
    </location>
</feature>
<comment type="caution">
    <text evidence="7">The sequence shown here is derived from an EMBL/GenBank/DDBJ whole genome shotgun (WGS) entry which is preliminary data.</text>
</comment>
<dbReference type="GO" id="GO:0046873">
    <property type="term" value="F:metal ion transmembrane transporter activity"/>
    <property type="evidence" value="ECO:0007669"/>
    <property type="project" value="InterPro"/>
</dbReference>
<dbReference type="EMBL" id="JOTN01000005">
    <property type="protein sequence ID" value="KEK19989.1"/>
    <property type="molecule type" value="Genomic_DNA"/>
</dbReference>
<reference evidence="7 8" key="1">
    <citation type="submission" date="2014-06" db="EMBL/GenBank/DDBJ databases">
        <title>Draft genome sequence of Bacillus manliponensis JCM 15802 (MCCC 1A00708).</title>
        <authorList>
            <person name="Lai Q."/>
            <person name="Liu Y."/>
            <person name="Shao Z."/>
        </authorList>
    </citation>
    <scope>NUCLEOTIDE SEQUENCE [LARGE SCALE GENOMIC DNA]</scope>
    <source>
        <strain evidence="7 8">JCM 15802</strain>
    </source>
</reference>
<organism evidence="7 8">
    <name type="scientific">Bacillus manliponensis</name>
    <dbReference type="NCBI Taxonomy" id="574376"/>
    <lineage>
        <taxon>Bacteria</taxon>
        <taxon>Bacillati</taxon>
        <taxon>Bacillota</taxon>
        <taxon>Bacilli</taxon>
        <taxon>Bacillales</taxon>
        <taxon>Bacillaceae</taxon>
        <taxon>Bacillus</taxon>
        <taxon>Bacillus cereus group</taxon>
    </lineage>
</organism>
<feature type="transmembrane region" description="Helical" evidence="6">
    <location>
        <begin position="256"/>
        <end position="276"/>
    </location>
</feature>
<dbReference type="AlphaFoldDB" id="A0A073JYB7"/>
<dbReference type="Gene3D" id="1.20.58.340">
    <property type="entry name" value="Magnesium transport protein CorA, transmembrane region"/>
    <property type="match status" value="2"/>
</dbReference>
<dbReference type="OrthoDB" id="9803416at2"/>
<dbReference type="SUPFAM" id="SSF143865">
    <property type="entry name" value="CorA soluble domain-like"/>
    <property type="match status" value="1"/>
</dbReference>
<evidence type="ECO:0000313" key="8">
    <source>
        <dbReference type="Proteomes" id="UP000027822"/>
    </source>
</evidence>
<protein>
    <submittedName>
        <fullName evidence="7">Magnesium transporter</fullName>
    </submittedName>
</protein>
<gene>
    <name evidence="7" type="ORF">BAMA_19710</name>
</gene>
<dbReference type="STRING" id="574376.BAMA_19710"/>
<dbReference type="PANTHER" id="PTHR47891">
    <property type="entry name" value="TRANSPORTER-RELATED"/>
    <property type="match status" value="1"/>
</dbReference>
<dbReference type="CDD" id="cd12827">
    <property type="entry name" value="EcCorA_ZntB-like_u2"/>
    <property type="match status" value="1"/>
</dbReference>
<evidence type="ECO:0000256" key="6">
    <source>
        <dbReference type="SAM" id="Phobius"/>
    </source>
</evidence>
<name>A0A073JYB7_9BACI</name>
<dbReference type="SUPFAM" id="SSF144083">
    <property type="entry name" value="Magnesium transport protein CorA, transmembrane region"/>
    <property type="match status" value="1"/>
</dbReference>
<dbReference type="InterPro" id="IPR002523">
    <property type="entry name" value="MgTranspt_CorA/ZnTranspt_ZntB"/>
</dbReference>
<evidence type="ECO:0000256" key="2">
    <source>
        <dbReference type="ARBA" id="ARBA00009765"/>
    </source>
</evidence>
<keyword evidence="4 6" id="KW-1133">Transmembrane helix</keyword>
<dbReference type="GO" id="GO:0016020">
    <property type="term" value="C:membrane"/>
    <property type="evidence" value="ECO:0007669"/>
    <property type="project" value="UniProtKB-SubCell"/>
</dbReference>
<keyword evidence="8" id="KW-1185">Reference proteome</keyword>
<evidence type="ECO:0000256" key="4">
    <source>
        <dbReference type="ARBA" id="ARBA00022989"/>
    </source>
</evidence>
<keyword evidence="3 6" id="KW-0812">Transmembrane</keyword>
<dbReference type="Gene3D" id="3.30.460.20">
    <property type="entry name" value="CorA soluble domain-like"/>
    <property type="match status" value="1"/>
</dbReference>
<proteinExistence type="inferred from homology"/>
<dbReference type="InterPro" id="IPR045861">
    <property type="entry name" value="CorA_cytoplasmic_dom"/>
</dbReference>
<accession>A0A073JYB7</accession>
<evidence type="ECO:0000313" key="7">
    <source>
        <dbReference type="EMBL" id="KEK19989.1"/>
    </source>
</evidence>
<dbReference type="Pfam" id="PF01544">
    <property type="entry name" value="CorA"/>
    <property type="match status" value="1"/>
</dbReference>
<dbReference type="eggNOG" id="COG0598">
    <property type="taxonomic scope" value="Bacteria"/>
</dbReference>
<comment type="similarity">
    <text evidence="2">Belongs to the CorA metal ion transporter (MIT) (TC 1.A.35) family.</text>
</comment>
<dbReference type="PANTHER" id="PTHR47891:SF2">
    <property type="entry name" value="MAGNESIUM AND COBALT TRANSPORTER"/>
    <property type="match status" value="1"/>
</dbReference>